<comment type="similarity">
    <text evidence="1">Belongs to the peptidase A31 family.</text>
</comment>
<dbReference type="EMBL" id="NQWI01000008">
    <property type="protein sequence ID" value="PDW04499.1"/>
    <property type="molecule type" value="Genomic_DNA"/>
</dbReference>
<keyword evidence="3" id="KW-0064">Aspartyl protease</keyword>
<sequence length="157" mass="16554">MHTLILGLGNPILSDDAVGILVADEIQALLEQQGPRTDVTVETASLGGLALMERMLGYERVILIDALWRTHEAPGLLLRLGLDDLALPQTTERSVSPHDTSLGIALALGRQLALPVPEEIIIYAITVQSILEVSSDPSPAVAAAVPQAVAAVLAELE</sequence>
<dbReference type="PANTHER" id="PTHR30302">
    <property type="entry name" value="HYDROGENASE 1 MATURATION PROTEASE"/>
    <property type="match status" value="1"/>
</dbReference>
<proteinExistence type="inferred from homology"/>
<organism evidence="5 6">
    <name type="scientific">Candidatus Viridilinea mediisalina</name>
    <dbReference type="NCBI Taxonomy" id="2024553"/>
    <lineage>
        <taxon>Bacteria</taxon>
        <taxon>Bacillati</taxon>
        <taxon>Chloroflexota</taxon>
        <taxon>Chloroflexia</taxon>
        <taxon>Chloroflexales</taxon>
        <taxon>Chloroflexineae</taxon>
        <taxon>Oscillochloridaceae</taxon>
        <taxon>Candidatus Viridilinea</taxon>
    </lineage>
</organism>
<keyword evidence="6" id="KW-1185">Reference proteome</keyword>
<dbReference type="NCBIfam" id="TIGR00072">
    <property type="entry name" value="hydrog_prot"/>
    <property type="match status" value="1"/>
</dbReference>
<gene>
    <name evidence="5" type="ORF">CJ255_03005</name>
</gene>
<evidence type="ECO:0000256" key="4">
    <source>
        <dbReference type="ARBA" id="ARBA00022801"/>
    </source>
</evidence>
<dbReference type="SUPFAM" id="SSF53163">
    <property type="entry name" value="HybD-like"/>
    <property type="match status" value="1"/>
</dbReference>
<dbReference type="RefSeq" id="WP_097642622.1">
    <property type="nucleotide sequence ID" value="NZ_NQWI01000008.1"/>
</dbReference>
<name>A0A2A6RNR5_9CHLR</name>
<accession>A0A2A6RNR5</accession>
<dbReference type="OrthoDB" id="9794619at2"/>
<dbReference type="InterPro" id="IPR023430">
    <property type="entry name" value="Pept_HybD-like_dom_sf"/>
</dbReference>
<dbReference type="GO" id="GO:0016485">
    <property type="term" value="P:protein processing"/>
    <property type="evidence" value="ECO:0007669"/>
    <property type="project" value="TreeGrafter"/>
</dbReference>
<keyword evidence="2" id="KW-0645">Protease</keyword>
<evidence type="ECO:0008006" key="7">
    <source>
        <dbReference type="Google" id="ProtNLM"/>
    </source>
</evidence>
<comment type="caution">
    <text evidence="5">The sequence shown here is derived from an EMBL/GenBank/DDBJ whole genome shotgun (WGS) entry which is preliminary data.</text>
</comment>
<dbReference type="CDD" id="cd00518">
    <property type="entry name" value="H2MP"/>
    <property type="match status" value="1"/>
</dbReference>
<dbReference type="InterPro" id="IPR000671">
    <property type="entry name" value="Peptidase_A31"/>
</dbReference>
<dbReference type="AlphaFoldDB" id="A0A2A6RNR5"/>
<evidence type="ECO:0000313" key="5">
    <source>
        <dbReference type="EMBL" id="PDW04499.1"/>
    </source>
</evidence>
<dbReference type="GO" id="GO:0008047">
    <property type="term" value="F:enzyme activator activity"/>
    <property type="evidence" value="ECO:0007669"/>
    <property type="project" value="InterPro"/>
</dbReference>
<dbReference type="Proteomes" id="UP000220527">
    <property type="component" value="Unassembled WGS sequence"/>
</dbReference>
<dbReference type="PRINTS" id="PR00446">
    <property type="entry name" value="HYDRGNUPTAKE"/>
</dbReference>
<evidence type="ECO:0000256" key="3">
    <source>
        <dbReference type="ARBA" id="ARBA00022750"/>
    </source>
</evidence>
<reference evidence="6" key="1">
    <citation type="submission" date="2017-08" db="EMBL/GenBank/DDBJ databases">
        <authorList>
            <person name="Grouzdev D.S."/>
            <person name="Gaisin V.A."/>
            <person name="Rysina M.S."/>
            <person name="Gorlenko V.M."/>
        </authorList>
    </citation>
    <scope>NUCLEOTIDE SEQUENCE [LARGE SCALE GENOMIC DNA]</scope>
    <source>
        <strain evidence="6">Kir15-3F</strain>
    </source>
</reference>
<evidence type="ECO:0000313" key="6">
    <source>
        <dbReference type="Proteomes" id="UP000220527"/>
    </source>
</evidence>
<dbReference type="Pfam" id="PF01750">
    <property type="entry name" value="HycI"/>
    <property type="match status" value="1"/>
</dbReference>
<evidence type="ECO:0000256" key="2">
    <source>
        <dbReference type="ARBA" id="ARBA00022670"/>
    </source>
</evidence>
<evidence type="ECO:0000256" key="1">
    <source>
        <dbReference type="ARBA" id="ARBA00006814"/>
    </source>
</evidence>
<dbReference type="Gene3D" id="3.40.50.1450">
    <property type="entry name" value="HybD-like"/>
    <property type="match status" value="1"/>
</dbReference>
<protein>
    <recommendedName>
        <fullName evidence="7">Hydrogenase maturation protease</fullName>
    </recommendedName>
</protein>
<dbReference type="PANTHER" id="PTHR30302:SF1">
    <property type="entry name" value="HYDROGENASE 2 MATURATION PROTEASE"/>
    <property type="match status" value="1"/>
</dbReference>
<dbReference type="GO" id="GO:0004190">
    <property type="term" value="F:aspartic-type endopeptidase activity"/>
    <property type="evidence" value="ECO:0007669"/>
    <property type="project" value="UniProtKB-KW"/>
</dbReference>
<keyword evidence="4" id="KW-0378">Hydrolase</keyword>